<gene>
    <name evidence="2" type="ORF">AB835_05405</name>
</gene>
<dbReference type="SMART" id="SM00481">
    <property type="entry name" value="POLIIIAc"/>
    <property type="match status" value="1"/>
</dbReference>
<protein>
    <submittedName>
        <fullName evidence="2">Phosphatase</fullName>
    </submittedName>
</protein>
<dbReference type="Gene3D" id="3.20.20.140">
    <property type="entry name" value="Metal-dependent hydrolases"/>
    <property type="match status" value="1"/>
</dbReference>
<dbReference type="EMBL" id="MDLC01000014">
    <property type="protein sequence ID" value="ODS24097.1"/>
    <property type="molecule type" value="Genomic_DNA"/>
</dbReference>
<dbReference type="STRING" id="62101.AB835_05405"/>
<dbReference type="Proteomes" id="UP000242502">
    <property type="component" value="Unassembled WGS sequence"/>
</dbReference>
<dbReference type="PANTHER" id="PTHR42924">
    <property type="entry name" value="EXONUCLEASE"/>
    <property type="match status" value="1"/>
</dbReference>
<evidence type="ECO:0000313" key="2">
    <source>
        <dbReference type="EMBL" id="ODS24097.1"/>
    </source>
</evidence>
<sequence>MYDLHTHSACSDGELSPSALVDLAKSRGITTLALTDHDTVAGLIEAQRAAGDDLRIIQGIEFSSLWNGHGIHIVGLQIDMASPVLQAAVAQQQQSRFERARAIAQRLEKVGIQGAWEGVQYYAKDAVIGRPHFAQYLVDTGYVNSFAQAFKRYLGTGKPGDIKQCWSNIETVVQWIRSSGGIAVLAHPDKYGMTHTKLYHLLEDFVAIGGHALEVVSGQQDSRVTDKLYRAAKDFSLLASCGSDFHALGQGRQPLGQYSPMPEGCQPVWEYFS</sequence>
<name>A0A1D2QR99_9GAMM</name>
<dbReference type="CDD" id="cd07438">
    <property type="entry name" value="PHP_HisPPase_AMP"/>
    <property type="match status" value="1"/>
</dbReference>
<dbReference type="SUPFAM" id="SSF89550">
    <property type="entry name" value="PHP domain-like"/>
    <property type="match status" value="1"/>
</dbReference>
<organism evidence="2 3">
    <name type="scientific">Candidatus Endobugula sertula</name>
    <name type="common">Bugula neritina bacterial symbiont</name>
    <dbReference type="NCBI Taxonomy" id="62101"/>
    <lineage>
        <taxon>Bacteria</taxon>
        <taxon>Pseudomonadati</taxon>
        <taxon>Pseudomonadota</taxon>
        <taxon>Gammaproteobacteria</taxon>
        <taxon>Cellvibrionales</taxon>
        <taxon>Cellvibrionaceae</taxon>
        <taxon>Candidatus Endobugula</taxon>
    </lineage>
</organism>
<dbReference type="PANTHER" id="PTHR42924:SF3">
    <property type="entry name" value="POLYMERASE_HISTIDINOL PHOSPHATASE N-TERMINAL DOMAIN-CONTAINING PROTEIN"/>
    <property type="match status" value="1"/>
</dbReference>
<evidence type="ECO:0000313" key="3">
    <source>
        <dbReference type="Proteomes" id="UP000242502"/>
    </source>
</evidence>
<proteinExistence type="predicted"/>
<dbReference type="GO" id="GO:0035312">
    <property type="term" value="F:5'-3' DNA exonuclease activity"/>
    <property type="evidence" value="ECO:0007669"/>
    <property type="project" value="TreeGrafter"/>
</dbReference>
<evidence type="ECO:0000259" key="1">
    <source>
        <dbReference type="SMART" id="SM00481"/>
    </source>
</evidence>
<dbReference type="Pfam" id="PF02811">
    <property type="entry name" value="PHP"/>
    <property type="match status" value="1"/>
</dbReference>
<comment type="caution">
    <text evidence="2">The sequence shown here is derived from an EMBL/GenBank/DDBJ whole genome shotgun (WGS) entry which is preliminary data.</text>
</comment>
<dbReference type="InterPro" id="IPR016195">
    <property type="entry name" value="Pol/histidinol_Pase-like"/>
</dbReference>
<dbReference type="InterPro" id="IPR052018">
    <property type="entry name" value="PHP_domain"/>
</dbReference>
<feature type="domain" description="Polymerase/histidinol phosphatase N-terminal" evidence="1">
    <location>
        <begin position="2"/>
        <end position="66"/>
    </location>
</feature>
<reference evidence="2 3" key="1">
    <citation type="journal article" date="2016" name="Appl. Environ. Microbiol.">
        <title>Lack of Overt Genome Reduction in the Bryostatin-Producing Bryozoan Symbiont "Candidatus Endobugula sertula".</title>
        <authorList>
            <person name="Miller I.J."/>
            <person name="Vanee N."/>
            <person name="Fong S.S."/>
            <person name="Lim-Fong G.E."/>
            <person name="Kwan J.C."/>
        </authorList>
    </citation>
    <scope>NUCLEOTIDE SEQUENCE [LARGE SCALE GENOMIC DNA]</scope>
    <source>
        <strain evidence="2">AB1-4</strain>
    </source>
</reference>
<accession>A0A1D2QR99</accession>
<dbReference type="InterPro" id="IPR003141">
    <property type="entry name" value="Pol/His_phosphatase_N"/>
</dbReference>
<dbReference type="GO" id="GO:0004534">
    <property type="term" value="F:5'-3' RNA exonuclease activity"/>
    <property type="evidence" value="ECO:0007669"/>
    <property type="project" value="TreeGrafter"/>
</dbReference>
<dbReference type="AlphaFoldDB" id="A0A1D2QR99"/>
<dbReference type="InterPro" id="IPR004013">
    <property type="entry name" value="PHP_dom"/>
</dbReference>
<dbReference type="Gene3D" id="1.10.150.650">
    <property type="match status" value="1"/>
</dbReference>